<name>A0A926HLS1_9FIRM</name>
<dbReference type="CDD" id="cd00452">
    <property type="entry name" value="KDPG_aldolase"/>
    <property type="match status" value="1"/>
</dbReference>
<evidence type="ECO:0000256" key="1">
    <source>
        <dbReference type="ARBA" id="ARBA00004761"/>
    </source>
</evidence>
<evidence type="ECO:0000256" key="3">
    <source>
        <dbReference type="ARBA" id="ARBA00011233"/>
    </source>
</evidence>
<dbReference type="RefSeq" id="WP_249284413.1">
    <property type="nucleotide sequence ID" value="NZ_JACRSO010000001.1"/>
</dbReference>
<dbReference type="GO" id="GO:0016829">
    <property type="term" value="F:lyase activity"/>
    <property type="evidence" value="ECO:0007669"/>
    <property type="project" value="UniProtKB-KW"/>
</dbReference>
<dbReference type="AlphaFoldDB" id="A0A926HLS1"/>
<gene>
    <name evidence="6" type="ORF">H8699_02930</name>
</gene>
<dbReference type="Gene3D" id="3.20.20.70">
    <property type="entry name" value="Aldolase class I"/>
    <property type="match status" value="1"/>
</dbReference>
<comment type="pathway">
    <text evidence="1">Carbohydrate acid metabolism.</text>
</comment>
<comment type="similarity">
    <text evidence="2">Belongs to the KHG/KDPG aldolase family.</text>
</comment>
<reference evidence="6" key="1">
    <citation type="submission" date="2020-08" db="EMBL/GenBank/DDBJ databases">
        <title>Genome public.</title>
        <authorList>
            <person name="Liu C."/>
            <person name="Sun Q."/>
        </authorList>
    </citation>
    <scope>NUCLEOTIDE SEQUENCE</scope>
    <source>
        <strain evidence="6">NSJ-44</strain>
    </source>
</reference>
<keyword evidence="5" id="KW-0119">Carbohydrate metabolism</keyword>
<dbReference type="PANTHER" id="PTHR30246">
    <property type="entry name" value="2-KETO-3-DEOXY-6-PHOSPHOGLUCONATE ALDOLASE"/>
    <property type="match status" value="1"/>
</dbReference>
<protein>
    <submittedName>
        <fullName evidence="6">Bifunctional 4-hydroxy-2-oxoglutarate aldolase/2-dehydro-3-deoxy-phosphogluconate aldolase</fullName>
    </submittedName>
</protein>
<evidence type="ECO:0000313" key="7">
    <source>
        <dbReference type="Proteomes" id="UP000654279"/>
    </source>
</evidence>
<evidence type="ECO:0000256" key="4">
    <source>
        <dbReference type="ARBA" id="ARBA00023239"/>
    </source>
</evidence>
<dbReference type="InterPro" id="IPR000887">
    <property type="entry name" value="Aldlse_KDPG_KHG"/>
</dbReference>
<comment type="caution">
    <text evidence="6">The sequence shown here is derived from an EMBL/GenBank/DDBJ whole genome shotgun (WGS) entry which is preliminary data.</text>
</comment>
<accession>A0A926HLS1</accession>
<keyword evidence="4" id="KW-0456">Lyase</keyword>
<dbReference type="SUPFAM" id="SSF51569">
    <property type="entry name" value="Aldolase"/>
    <property type="match status" value="1"/>
</dbReference>
<sequence length="228" mass="24499">MRKENREAVNDRFLQELDKHKIIAILRGVESKYLLPTVEALCEGGLRMVEVALPDAQYHPERYEDTLKGIRALKEGFGEQVYLGAGTVVTTQQAREAAQSGAGYLIAPNFDPEVVDCAIELGCVPLPGVFTPSEIVAAVKAGAPAVKLFPVGNMGPDYLKAIRAPLPDLKIIAVGGIKPENMDSYMKAGAAGIGMGGALCDRGAIRAGDWGKLRRSAQELVRILKENN</sequence>
<organism evidence="6 7">
    <name type="scientific">Luoshenia tenuis</name>
    <dbReference type="NCBI Taxonomy" id="2763654"/>
    <lineage>
        <taxon>Bacteria</taxon>
        <taxon>Bacillati</taxon>
        <taxon>Bacillota</taxon>
        <taxon>Clostridia</taxon>
        <taxon>Christensenellales</taxon>
        <taxon>Christensenellaceae</taxon>
        <taxon>Luoshenia</taxon>
    </lineage>
</organism>
<evidence type="ECO:0000256" key="2">
    <source>
        <dbReference type="ARBA" id="ARBA00006906"/>
    </source>
</evidence>
<proteinExistence type="inferred from homology"/>
<keyword evidence="7" id="KW-1185">Reference proteome</keyword>
<evidence type="ECO:0000313" key="6">
    <source>
        <dbReference type="EMBL" id="MBC8528393.1"/>
    </source>
</evidence>
<comment type="subunit">
    <text evidence="3">Homotrimer.</text>
</comment>
<dbReference type="PANTHER" id="PTHR30246:SF1">
    <property type="entry name" value="2-DEHYDRO-3-DEOXY-6-PHOSPHOGALACTONATE ALDOLASE-RELATED"/>
    <property type="match status" value="1"/>
</dbReference>
<dbReference type="InterPro" id="IPR013785">
    <property type="entry name" value="Aldolase_TIM"/>
</dbReference>
<dbReference type="EMBL" id="JACRSO010000001">
    <property type="protein sequence ID" value="MBC8528393.1"/>
    <property type="molecule type" value="Genomic_DNA"/>
</dbReference>
<dbReference type="Proteomes" id="UP000654279">
    <property type="component" value="Unassembled WGS sequence"/>
</dbReference>
<dbReference type="Pfam" id="PF01081">
    <property type="entry name" value="Aldolase"/>
    <property type="match status" value="1"/>
</dbReference>
<evidence type="ECO:0000256" key="5">
    <source>
        <dbReference type="ARBA" id="ARBA00023277"/>
    </source>
</evidence>